<feature type="transmembrane region" description="Helical" evidence="9">
    <location>
        <begin position="189"/>
        <end position="209"/>
    </location>
</feature>
<keyword evidence="7 9" id="KW-0472">Membrane</keyword>
<keyword evidence="5 9" id="KW-0967">Endosome</keyword>
<keyword evidence="9" id="KW-1003">Cell membrane</keyword>
<evidence type="ECO:0000313" key="11">
    <source>
        <dbReference type="EMBL" id="ONK58654.1"/>
    </source>
</evidence>
<dbReference type="GO" id="GO:0015095">
    <property type="term" value="F:magnesium ion transmembrane transporter activity"/>
    <property type="evidence" value="ECO:0007669"/>
    <property type="project" value="UniProtKB-UniRule"/>
</dbReference>
<feature type="transmembrane region" description="Helical" evidence="9">
    <location>
        <begin position="6"/>
        <end position="25"/>
    </location>
</feature>
<feature type="transmembrane region" description="Helical" evidence="9">
    <location>
        <begin position="84"/>
        <end position="103"/>
    </location>
</feature>
<gene>
    <name evidence="11" type="ORF">A4U43_C09F15300</name>
</gene>
<evidence type="ECO:0000256" key="10">
    <source>
        <dbReference type="SAM" id="MobiDB-lite"/>
    </source>
</evidence>
<reference evidence="12" key="1">
    <citation type="journal article" date="2017" name="Nat. Commun.">
        <title>The asparagus genome sheds light on the origin and evolution of a young Y chromosome.</title>
        <authorList>
            <person name="Harkess A."/>
            <person name="Zhou J."/>
            <person name="Xu C."/>
            <person name="Bowers J.E."/>
            <person name="Van der Hulst R."/>
            <person name="Ayyampalayam S."/>
            <person name="Mercati F."/>
            <person name="Riccardi P."/>
            <person name="McKain M.R."/>
            <person name="Kakrana A."/>
            <person name="Tang H."/>
            <person name="Ray J."/>
            <person name="Groenendijk J."/>
            <person name="Arikit S."/>
            <person name="Mathioni S.M."/>
            <person name="Nakano M."/>
            <person name="Shan H."/>
            <person name="Telgmann-Rauber A."/>
            <person name="Kanno A."/>
            <person name="Yue Z."/>
            <person name="Chen H."/>
            <person name="Li W."/>
            <person name="Chen Y."/>
            <person name="Xu X."/>
            <person name="Zhang Y."/>
            <person name="Luo S."/>
            <person name="Chen H."/>
            <person name="Gao J."/>
            <person name="Mao Z."/>
            <person name="Pires J.C."/>
            <person name="Luo M."/>
            <person name="Kudrna D."/>
            <person name="Wing R.A."/>
            <person name="Meyers B.C."/>
            <person name="Yi K."/>
            <person name="Kong H."/>
            <person name="Lavrijsen P."/>
            <person name="Sunseri F."/>
            <person name="Falavigna A."/>
            <person name="Ye Y."/>
            <person name="Leebens-Mack J.H."/>
            <person name="Chen G."/>
        </authorList>
    </citation>
    <scope>NUCLEOTIDE SEQUENCE [LARGE SCALE GENOMIC DNA]</scope>
    <source>
        <strain evidence="12">cv. DH0086</strain>
    </source>
</reference>
<dbReference type="Gramene" id="ONK58654">
    <property type="protein sequence ID" value="ONK58654"/>
    <property type="gene ID" value="A4U43_C09F15300"/>
</dbReference>
<dbReference type="PANTHER" id="PTHR12570">
    <property type="match status" value="1"/>
</dbReference>
<feature type="transmembrane region" description="Helical" evidence="9">
    <location>
        <begin position="60"/>
        <end position="78"/>
    </location>
</feature>
<feature type="region of interest" description="Disordered" evidence="10">
    <location>
        <begin position="429"/>
        <end position="448"/>
    </location>
</feature>
<dbReference type="AlphaFoldDB" id="A0A5P1E7W4"/>
<comment type="subcellular location">
    <subcellularLocation>
        <location evidence="9">Cell membrane</location>
        <topology evidence="9">Multi-pass membrane protein</topology>
    </subcellularLocation>
    <subcellularLocation>
        <location evidence="9">Early endosome</location>
    </subcellularLocation>
    <subcellularLocation>
        <location evidence="1">Membrane</location>
        <topology evidence="1">Multi-pass membrane protein</topology>
    </subcellularLocation>
</comment>
<accession>A0A5P1E7W4</accession>
<dbReference type="OrthoDB" id="165382at2759"/>
<keyword evidence="9" id="KW-0460">Magnesium</keyword>
<keyword evidence="12" id="KW-1185">Reference proteome</keyword>
<organism evidence="11 12">
    <name type="scientific">Asparagus officinalis</name>
    <name type="common">Garden asparagus</name>
    <dbReference type="NCBI Taxonomy" id="4686"/>
    <lineage>
        <taxon>Eukaryota</taxon>
        <taxon>Viridiplantae</taxon>
        <taxon>Streptophyta</taxon>
        <taxon>Embryophyta</taxon>
        <taxon>Tracheophyta</taxon>
        <taxon>Spermatophyta</taxon>
        <taxon>Magnoliopsida</taxon>
        <taxon>Liliopsida</taxon>
        <taxon>Asparagales</taxon>
        <taxon>Asparagaceae</taxon>
        <taxon>Asparagoideae</taxon>
        <taxon>Asparagus</taxon>
    </lineage>
</organism>
<feature type="transmembrane region" description="Helical" evidence="9">
    <location>
        <begin position="148"/>
        <end position="168"/>
    </location>
</feature>
<dbReference type="InterPro" id="IPR008521">
    <property type="entry name" value="Mg_trans_NIPA"/>
</dbReference>
<dbReference type="OMA" id="YYGPLAC"/>
<evidence type="ECO:0000256" key="4">
    <source>
        <dbReference type="ARBA" id="ARBA00022692"/>
    </source>
</evidence>
<comment type="similarity">
    <text evidence="2 9">Belongs to the NIPA (TC 2.A.7) family.</text>
</comment>
<keyword evidence="9" id="KW-0813">Transport</keyword>
<keyword evidence="4 9" id="KW-0812">Transmembrane</keyword>
<feature type="transmembrane region" description="Helical" evidence="9">
    <location>
        <begin position="259"/>
        <end position="281"/>
    </location>
</feature>
<dbReference type="GO" id="GO:0005769">
    <property type="term" value="C:early endosome"/>
    <property type="evidence" value="ECO:0007669"/>
    <property type="project" value="UniProtKB-SubCell"/>
</dbReference>
<dbReference type="GO" id="GO:0005886">
    <property type="term" value="C:plasma membrane"/>
    <property type="evidence" value="ECO:0007669"/>
    <property type="project" value="UniProtKB-SubCell"/>
</dbReference>
<name>A0A5P1E7W4_ASPOF</name>
<dbReference type="SUPFAM" id="SSF103481">
    <property type="entry name" value="Multidrug resistance efflux transporter EmrE"/>
    <property type="match status" value="1"/>
</dbReference>
<evidence type="ECO:0000256" key="1">
    <source>
        <dbReference type="ARBA" id="ARBA00004141"/>
    </source>
</evidence>
<feature type="transmembrane region" description="Helical" evidence="9">
    <location>
        <begin position="293"/>
        <end position="310"/>
    </location>
</feature>
<protein>
    <recommendedName>
        <fullName evidence="9">Probable magnesium transporter</fullName>
    </recommendedName>
</protein>
<dbReference type="Pfam" id="PF05653">
    <property type="entry name" value="Mg_trans_NIPA"/>
    <property type="match status" value="1"/>
</dbReference>
<comment type="function">
    <text evidence="8 9">Acts as a Mg(2+) transporter. Can also transport other divalent cations such as Fe(2+), Sr(2+), Ba(2+), Mn(2+) and Co(2+) but to a much less extent than Mg(2+).</text>
</comment>
<proteinExistence type="inferred from homology"/>
<evidence type="ECO:0000256" key="3">
    <source>
        <dbReference type="ARBA" id="ARBA00011738"/>
    </source>
</evidence>
<keyword evidence="9" id="KW-0406">Ion transport</keyword>
<evidence type="ECO:0000256" key="9">
    <source>
        <dbReference type="RuleBase" id="RU363078"/>
    </source>
</evidence>
<comment type="subunit">
    <text evidence="3 9">Homodimer.</text>
</comment>
<evidence type="ECO:0000256" key="7">
    <source>
        <dbReference type="ARBA" id="ARBA00023136"/>
    </source>
</evidence>
<dbReference type="PANTHER" id="PTHR12570:SF9">
    <property type="entry name" value="MAGNESIUM TRANSPORTER NIPA8-RELATED"/>
    <property type="match status" value="1"/>
</dbReference>
<sequence length="448" mass="49330">MGDWVIGAVINIIGSVAINFGTNLLKLGHEQREKLSTLSEDGGNDKLIPKPIIHFHTWRVGILFFALGNCLNFVSFGYAAQSLLAALGSVQFVSNIAFAYFVLSKTVKIKVVIATAFIVFGNIFLVSFGNHQSPVYTPTQLSEKFSNLVFLVYCLILMMVVVTNHYIYRKGEDYLSVSGHDLSPYWRMLLPFTYAIVSGAVGSCSVLFAKSLSNMLRLTMSSNYQFHSWFTYSMLLLFLSTAGFWMARLNEGLSLFDAILIVPMFQIAWTFFSICTGFVYFQEYQVLDALRTTMFIFGMAFVFVGISLLAPNDSEGVETKGSALPSTTQGLPTDKNRLAVPVTEESGMDDVKSFIQTILSRAKSMILKAKAACSLSVGLGEEALGASSVLGASAVLVMPMVSSRTTGFRENIFDRAKFSSLRNSSWSNLSVDGDDDDMDSRETRSLLS</sequence>
<evidence type="ECO:0000256" key="6">
    <source>
        <dbReference type="ARBA" id="ARBA00022989"/>
    </source>
</evidence>
<evidence type="ECO:0000256" key="2">
    <source>
        <dbReference type="ARBA" id="ARBA00007001"/>
    </source>
</evidence>
<feature type="transmembrane region" description="Helical" evidence="9">
    <location>
        <begin position="229"/>
        <end position="247"/>
    </location>
</feature>
<dbReference type="Proteomes" id="UP000243459">
    <property type="component" value="Chromosome 9"/>
</dbReference>
<evidence type="ECO:0000313" key="12">
    <source>
        <dbReference type="Proteomes" id="UP000243459"/>
    </source>
</evidence>
<evidence type="ECO:0000256" key="8">
    <source>
        <dbReference type="ARBA" id="ARBA00025284"/>
    </source>
</evidence>
<keyword evidence="6 9" id="KW-1133">Transmembrane helix</keyword>
<evidence type="ECO:0000256" key="5">
    <source>
        <dbReference type="ARBA" id="ARBA00022753"/>
    </source>
</evidence>
<dbReference type="InterPro" id="IPR037185">
    <property type="entry name" value="EmrE-like"/>
</dbReference>
<feature type="transmembrane region" description="Helical" evidence="9">
    <location>
        <begin position="110"/>
        <end position="128"/>
    </location>
</feature>
<dbReference type="EMBL" id="CM007389">
    <property type="protein sequence ID" value="ONK58654.1"/>
    <property type="molecule type" value="Genomic_DNA"/>
</dbReference>